<protein>
    <submittedName>
        <fullName evidence="1">Uncharacterized protein</fullName>
    </submittedName>
</protein>
<comment type="caution">
    <text evidence="1">The sequence shown here is derived from an EMBL/GenBank/DDBJ whole genome shotgun (WGS) entry which is preliminary data.</text>
</comment>
<gene>
    <name evidence="1" type="ORF">ABID43_003607</name>
</gene>
<name>A0ABV2L890_9HYPH</name>
<evidence type="ECO:0000313" key="1">
    <source>
        <dbReference type="EMBL" id="MET3694052.1"/>
    </source>
</evidence>
<dbReference type="RefSeq" id="WP_056096912.1">
    <property type="nucleotide sequence ID" value="NZ_BPQL01000070.1"/>
</dbReference>
<keyword evidence="2" id="KW-1185">Reference proteome</keyword>
<dbReference type="EMBL" id="JBEPMM010000011">
    <property type="protein sequence ID" value="MET3694052.1"/>
    <property type="molecule type" value="Genomic_DNA"/>
</dbReference>
<dbReference type="Proteomes" id="UP001549145">
    <property type="component" value="Unassembled WGS sequence"/>
</dbReference>
<proteinExistence type="predicted"/>
<accession>A0ABV2L890</accession>
<reference evidence="1 2" key="1">
    <citation type="submission" date="2024-06" db="EMBL/GenBank/DDBJ databases">
        <title>Genomic Encyclopedia of Type Strains, Phase IV (KMG-IV): sequencing the most valuable type-strain genomes for metagenomic binning, comparative biology and taxonomic classification.</title>
        <authorList>
            <person name="Goeker M."/>
        </authorList>
    </citation>
    <scope>NUCLEOTIDE SEQUENCE [LARGE SCALE GENOMIC DNA]</scope>
    <source>
        <strain evidence="1 2">DSM 21331</strain>
    </source>
</reference>
<sequence>MADLSIFKPDLKGLLSLEKRELARRVLELHDELVRERARREEAEAQIRVPSWERGFVKDTGRARDADLPAVGSFHG</sequence>
<organism evidence="1 2">
    <name type="scientific">Methylobacterium goesingense</name>
    <dbReference type="NCBI Taxonomy" id="243690"/>
    <lineage>
        <taxon>Bacteria</taxon>
        <taxon>Pseudomonadati</taxon>
        <taxon>Pseudomonadota</taxon>
        <taxon>Alphaproteobacteria</taxon>
        <taxon>Hyphomicrobiales</taxon>
        <taxon>Methylobacteriaceae</taxon>
        <taxon>Methylobacterium</taxon>
    </lineage>
</organism>
<evidence type="ECO:0000313" key="2">
    <source>
        <dbReference type="Proteomes" id="UP001549145"/>
    </source>
</evidence>